<reference evidence="16" key="1">
    <citation type="submission" date="2014-03" db="EMBL/GenBank/DDBJ databases">
        <authorList>
            <person name="Aksoy S."/>
            <person name="Warren W."/>
            <person name="Wilson R.K."/>
        </authorList>
    </citation>
    <scope>NUCLEOTIDE SEQUENCE [LARGE SCALE GENOMIC DNA]</scope>
    <source>
        <strain evidence="16">IAEA</strain>
    </source>
</reference>
<evidence type="ECO:0000256" key="9">
    <source>
        <dbReference type="ARBA" id="ARBA00022840"/>
    </source>
</evidence>
<evidence type="ECO:0000256" key="8">
    <source>
        <dbReference type="ARBA" id="ARBA00022777"/>
    </source>
</evidence>
<evidence type="ECO:0000256" key="4">
    <source>
        <dbReference type="ARBA" id="ARBA00012142"/>
    </source>
</evidence>
<dbReference type="GO" id="GO:0000287">
    <property type="term" value="F:magnesium ion binding"/>
    <property type="evidence" value="ECO:0007669"/>
    <property type="project" value="InterPro"/>
</dbReference>
<dbReference type="Gene3D" id="3.20.20.60">
    <property type="entry name" value="Phosphoenolpyruvate-binding domains"/>
    <property type="match status" value="1"/>
</dbReference>
<dbReference type="GO" id="GO:0005524">
    <property type="term" value="F:ATP binding"/>
    <property type="evidence" value="ECO:0007669"/>
    <property type="project" value="UniProtKB-KW"/>
</dbReference>
<keyword evidence="12" id="KW-0670">Pyruvate</keyword>
<dbReference type="GO" id="GO:0016301">
    <property type="term" value="F:kinase activity"/>
    <property type="evidence" value="ECO:0007669"/>
    <property type="project" value="UniProtKB-KW"/>
</dbReference>
<dbReference type="GO" id="GO:0030955">
    <property type="term" value="F:potassium ion binding"/>
    <property type="evidence" value="ECO:0007669"/>
    <property type="project" value="InterPro"/>
</dbReference>
<feature type="domain" description="Pyruvate kinase barrel" evidence="14">
    <location>
        <begin position="2"/>
        <end position="140"/>
    </location>
</feature>
<evidence type="ECO:0000259" key="14">
    <source>
        <dbReference type="Pfam" id="PF00224"/>
    </source>
</evidence>
<evidence type="ECO:0000256" key="10">
    <source>
        <dbReference type="ARBA" id="ARBA00022842"/>
    </source>
</evidence>
<keyword evidence="10 13" id="KW-0460">Magnesium</keyword>
<evidence type="ECO:0000256" key="2">
    <source>
        <dbReference type="ARBA" id="ARBA00004997"/>
    </source>
</evidence>
<comment type="cofactor">
    <cofactor evidence="1">
        <name>K(+)</name>
        <dbReference type="ChEBI" id="CHEBI:29103"/>
    </cofactor>
</comment>
<dbReference type="PRINTS" id="PR01050">
    <property type="entry name" value="PYRUVTKNASE"/>
</dbReference>
<dbReference type="PANTHER" id="PTHR11817">
    <property type="entry name" value="PYRUVATE KINASE"/>
    <property type="match status" value="1"/>
</dbReference>
<dbReference type="AlphaFoldDB" id="A0A1A9X505"/>
<evidence type="ECO:0000256" key="1">
    <source>
        <dbReference type="ARBA" id="ARBA00001958"/>
    </source>
</evidence>
<evidence type="ECO:0000256" key="13">
    <source>
        <dbReference type="RuleBase" id="RU000504"/>
    </source>
</evidence>
<keyword evidence="5 13" id="KW-0808">Transferase</keyword>
<accession>A0A1A9X505</accession>
<evidence type="ECO:0000256" key="5">
    <source>
        <dbReference type="ARBA" id="ARBA00022679"/>
    </source>
</evidence>
<dbReference type="Pfam" id="PF00224">
    <property type="entry name" value="PK"/>
    <property type="match status" value="1"/>
</dbReference>
<comment type="similarity">
    <text evidence="3 13">Belongs to the pyruvate kinase family.</text>
</comment>
<evidence type="ECO:0000313" key="16">
    <source>
        <dbReference type="Proteomes" id="UP000091820"/>
    </source>
</evidence>
<evidence type="ECO:0000256" key="12">
    <source>
        <dbReference type="ARBA" id="ARBA00023317"/>
    </source>
</evidence>
<evidence type="ECO:0000256" key="7">
    <source>
        <dbReference type="ARBA" id="ARBA00022741"/>
    </source>
</evidence>
<dbReference type="InterPro" id="IPR001697">
    <property type="entry name" value="Pyr_Knase"/>
</dbReference>
<proteinExistence type="inferred from homology"/>
<keyword evidence="6" id="KW-0479">Metal-binding</keyword>
<dbReference type="VEuPathDB" id="VectorBase:GBRI044454"/>
<organism evidence="15 16">
    <name type="scientific">Glossina brevipalpis</name>
    <dbReference type="NCBI Taxonomy" id="37001"/>
    <lineage>
        <taxon>Eukaryota</taxon>
        <taxon>Metazoa</taxon>
        <taxon>Ecdysozoa</taxon>
        <taxon>Arthropoda</taxon>
        <taxon>Hexapoda</taxon>
        <taxon>Insecta</taxon>
        <taxon>Pterygota</taxon>
        <taxon>Neoptera</taxon>
        <taxon>Endopterygota</taxon>
        <taxon>Diptera</taxon>
        <taxon>Brachycera</taxon>
        <taxon>Muscomorpha</taxon>
        <taxon>Hippoboscoidea</taxon>
        <taxon>Glossinidae</taxon>
        <taxon>Glossina</taxon>
    </lineage>
</organism>
<keyword evidence="8 13" id="KW-0418">Kinase</keyword>
<dbReference type="GO" id="GO:0004743">
    <property type="term" value="F:pyruvate kinase activity"/>
    <property type="evidence" value="ECO:0007669"/>
    <property type="project" value="UniProtKB-EC"/>
</dbReference>
<dbReference type="SUPFAM" id="SSF51621">
    <property type="entry name" value="Phosphoenolpyruvate/pyruvate domain"/>
    <property type="match status" value="1"/>
</dbReference>
<dbReference type="STRING" id="37001.A0A1A9X505"/>
<evidence type="ECO:0000256" key="3">
    <source>
        <dbReference type="ARBA" id="ARBA00008663"/>
    </source>
</evidence>
<protein>
    <recommendedName>
        <fullName evidence="4 13">Pyruvate kinase</fullName>
        <ecNumber evidence="4 13">2.7.1.40</ecNumber>
    </recommendedName>
</protein>
<sequence>MVKEVGNDHFICVTGNGNGLLDSPKRVNLPDVPVNLPTVSEHDKKALIQHNFGLIHITDGNTLTEVRKILGEKDKNIKIISKLETSIITNNMNDIMAASNGIMVARGEWGIEIPQEMVFLAPEFIIACSNKPGKSVICAT</sequence>
<dbReference type="InterPro" id="IPR015813">
    <property type="entry name" value="Pyrv/PenolPyrv_kinase-like_dom"/>
</dbReference>
<dbReference type="EnsemblMetazoa" id="GBRI044454-RA">
    <property type="protein sequence ID" value="GBRI044454-PA"/>
    <property type="gene ID" value="GBRI044454"/>
</dbReference>
<keyword evidence="16" id="KW-1185">Reference proteome</keyword>
<dbReference type="EC" id="2.7.1.40" evidence="4 13"/>
<dbReference type="Proteomes" id="UP000091820">
    <property type="component" value="Unassembled WGS sequence"/>
</dbReference>
<keyword evidence="7" id="KW-0547">Nucleotide-binding</keyword>
<comment type="pathway">
    <text evidence="2 13">Carbohydrate degradation; glycolysis; pyruvate from D-glyceraldehyde 3-phosphate: step 5/5.</text>
</comment>
<name>A0A1A9X505_9MUSC</name>
<evidence type="ECO:0000256" key="11">
    <source>
        <dbReference type="ARBA" id="ARBA00023152"/>
    </source>
</evidence>
<evidence type="ECO:0000313" key="15">
    <source>
        <dbReference type="EnsemblMetazoa" id="GBRI044454-PA"/>
    </source>
</evidence>
<dbReference type="InterPro" id="IPR015793">
    <property type="entry name" value="Pyrv_Knase_brl"/>
</dbReference>
<dbReference type="InterPro" id="IPR040442">
    <property type="entry name" value="Pyrv_kinase-like_dom_sf"/>
</dbReference>
<reference evidence="15" key="2">
    <citation type="submission" date="2020-05" db="UniProtKB">
        <authorList>
            <consortium name="EnsemblMetazoa"/>
        </authorList>
    </citation>
    <scope>IDENTIFICATION</scope>
    <source>
        <strain evidence="15">IAEA</strain>
    </source>
</reference>
<keyword evidence="11 13" id="KW-0324">Glycolysis</keyword>
<keyword evidence="9" id="KW-0067">ATP-binding</keyword>
<evidence type="ECO:0000256" key="6">
    <source>
        <dbReference type="ARBA" id="ARBA00022723"/>
    </source>
</evidence>
<dbReference type="UniPathway" id="UPA00109">
    <property type="reaction ID" value="UER00188"/>
</dbReference>
<comment type="catalytic activity">
    <reaction evidence="13">
        <text>pyruvate + ATP = phosphoenolpyruvate + ADP + H(+)</text>
        <dbReference type="Rhea" id="RHEA:18157"/>
        <dbReference type="ChEBI" id="CHEBI:15361"/>
        <dbReference type="ChEBI" id="CHEBI:15378"/>
        <dbReference type="ChEBI" id="CHEBI:30616"/>
        <dbReference type="ChEBI" id="CHEBI:58702"/>
        <dbReference type="ChEBI" id="CHEBI:456216"/>
        <dbReference type="EC" id="2.7.1.40"/>
    </reaction>
</comment>